<dbReference type="CDD" id="cd06530">
    <property type="entry name" value="S26_SPase_I"/>
    <property type="match status" value="1"/>
</dbReference>
<organism evidence="6 7">
    <name type="scientific">Candidatus Iainarchaeum sp</name>
    <dbReference type="NCBI Taxonomy" id="3101447"/>
    <lineage>
        <taxon>Archaea</taxon>
        <taxon>Candidatus Iainarchaeota</taxon>
        <taxon>Candidatus Iainarchaeia</taxon>
        <taxon>Candidatus Iainarchaeales</taxon>
        <taxon>Candidatus Iainarchaeaceae</taxon>
        <taxon>Candidatus Iainarchaeum</taxon>
    </lineage>
</organism>
<dbReference type="Gene3D" id="2.10.109.10">
    <property type="entry name" value="Umud Fragment, subunit A"/>
    <property type="match status" value="1"/>
</dbReference>
<evidence type="ECO:0000256" key="1">
    <source>
        <dbReference type="ARBA" id="ARBA00004370"/>
    </source>
</evidence>
<reference evidence="6" key="2">
    <citation type="submission" date="2021-05" db="EMBL/GenBank/DDBJ databases">
        <title>Protein family content uncovers lineage relationships and bacterial pathway maintenance mechanisms in DPANN archaea.</title>
        <authorList>
            <person name="Castelle C.J."/>
            <person name="Meheust R."/>
            <person name="Jaffe A.L."/>
            <person name="Seitz K."/>
            <person name="Gong X."/>
            <person name="Baker B.J."/>
            <person name="Banfield J.F."/>
        </authorList>
    </citation>
    <scope>NUCLEOTIDE SEQUENCE</scope>
    <source>
        <strain evidence="6">RIFCSPHIGHO2_01_FULL_AR10_44_11</strain>
    </source>
</reference>
<dbReference type="PANTHER" id="PTHR10806">
    <property type="entry name" value="SIGNAL PEPTIDASE COMPLEX CATALYTIC SUBUNIT SEC11"/>
    <property type="match status" value="1"/>
</dbReference>
<feature type="transmembrane region" description="Helical" evidence="5">
    <location>
        <begin position="33"/>
        <end position="58"/>
    </location>
</feature>
<dbReference type="GO" id="GO:0016020">
    <property type="term" value="C:membrane"/>
    <property type="evidence" value="ECO:0007669"/>
    <property type="project" value="UniProtKB-SubCell"/>
</dbReference>
<protein>
    <recommendedName>
        <fullName evidence="8">Signal peptidase I</fullName>
    </recommendedName>
</protein>
<name>A0A8T4KUD6_9ARCH</name>
<accession>A0A8T4KUD6</accession>
<evidence type="ECO:0000313" key="6">
    <source>
        <dbReference type="EMBL" id="MBS3057737.1"/>
    </source>
</evidence>
<keyword evidence="2 5" id="KW-0812">Transmembrane</keyword>
<evidence type="ECO:0000256" key="5">
    <source>
        <dbReference type="SAM" id="Phobius"/>
    </source>
</evidence>
<dbReference type="GO" id="GO:0004252">
    <property type="term" value="F:serine-type endopeptidase activity"/>
    <property type="evidence" value="ECO:0007669"/>
    <property type="project" value="InterPro"/>
</dbReference>
<dbReference type="EMBL" id="JAGVWD010000063">
    <property type="protein sequence ID" value="MBS3057737.1"/>
    <property type="molecule type" value="Genomic_DNA"/>
</dbReference>
<keyword evidence="4 5" id="KW-0472">Membrane</keyword>
<proteinExistence type="predicted"/>
<dbReference type="GO" id="GO:0006465">
    <property type="term" value="P:signal peptide processing"/>
    <property type="evidence" value="ECO:0007669"/>
    <property type="project" value="InterPro"/>
</dbReference>
<comment type="caution">
    <text evidence="6">The sequence shown here is derived from an EMBL/GenBank/DDBJ whole genome shotgun (WGS) entry which is preliminary data.</text>
</comment>
<sequence>MGGIISKLKWLDPFTYVDILLDKIKPKAQRNKYLDWAIYLAFAAIFAYALLFIFGLILGTSAPGVIVLSGSMEPSFYRGDIIILQGADAQNIKGQDVYFPGISTLKGKMLKEIAEVDYEKQKIIFANGAEVSINKEGDVIVYNSSYYPEPIIHRVIAKVHVADGTYFITKGDNPKTNWFVDQACGNVVFGYVPGTDLIAITSIESACITPHMPNEKELEGKMIGKIPFLGWVKLIPFDEIPKLLGLKK</sequence>
<evidence type="ECO:0000256" key="2">
    <source>
        <dbReference type="ARBA" id="ARBA00022692"/>
    </source>
</evidence>
<dbReference type="Proteomes" id="UP000677687">
    <property type="component" value="Unassembled WGS sequence"/>
</dbReference>
<reference evidence="6" key="1">
    <citation type="submission" date="2021-03" db="EMBL/GenBank/DDBJ databases">
        <authorList>
            <person name="Jaffe A."/>
        </authorList>
    </citation>
    <scope>NUCLEOTIDE SEQUENCE</scope>
    <source>
        <strain evidence="6">RIFCSPHIGHO2_01_FULL_AR10_44_11</strain>
    </source>
</reference>
<dbReference type="InterPro" id="IPR036286">
    <property type="entry name" value="LexA/Signal_pep-like_sf"/>
</dbReference>
<comment type="subcellular location">
    <subcellularLocation>
        <location evidence="1">Membrane</location>
    </subcellularLocation>
</comment>
<evidence type="ECO:0000256" key="3">
    <source>
        <dbReference type="ARBA" id="ARBA00022989"/>
    </source>
</evidence>
<dbReference type="PANTHER" id="PTHR10806:SF6">
    <property type="entry name" value="SIGNAL PEPTIDASE COMPLEX CATALYTIC SUBUNIT SEC11"/>
    <property type="match status" value="1"/>
</dbReference>
<evidence type="ECO:0000313" key="7">
    <source>
        <dbReference type="Proteomes" id="UP000677687"/>
    </source>
</evidence>
<dbReference type="InterPro" id="IPR001733">
    <property type="entry name" value="Peptidase_S26B"/>
</dbReference>
<dbReference type="SUPFAM" id="SSF51306">
    <property type="entry name" value="LexA/Signal peptidase"/>
    <property type="match status" value="1"/>
</dbReference>
<keyword evidence="3 5" id="KW-1133">Transmembrane helix</keyword>
<dbReference type="AlphaFoldDB" id="A0A8T4KUD6"/>
<dbReference type="InterPro" id="IPR019533">
    <property type="entry name" value="Peptidase_S26"/>
</dbReference>
<evidence type="ECO:0008006" key="8">
    <source>
        <dbReference type="Google" id="ProtNLM"/>
    </source>
</evidence>
<gene>
    <name evidence="6" type="ORF">J4415_03875</name>
</gene>
<evidence type="ECO:0000256" key="4">
    <source>
        <dbReference type="ARBA" id="ARBA00023136"/>
    </source>
</evidence>